<evidence type="ECO:0000256" key="1">
    <source>
        <dbReference type="SAM" id="Phobius"/>
    </source>
</evidence>
<proteinExistence type="predicted"/>
<keyword evidence="1" id="KW-1133">Transmembrane helix</keyword>
<name>A0A923S211_9BURK</name>
<keyword evidence="1" id="KW-0812">Transmembrane</keyword>
<reference evidence="2" key="1">
    <citation type="submission" date="2020-08" db="EMBL/GenBank/DDBJ databases">
        <title>Ramlibacter sp. GTP1 16S ribosomal RNA gene genome sequencing and assembly.</title>
        <authorList>
            <person name="Kang M."/>
        </authorList>
    </citation>
    <scope>NUCLEOTIDE SEQUENCE</scope>
    <source>
        <strain evidence="2">GTP1</strain>
    </source>
</reference>
<dbReference type="RefSeq" id="WP_187081337.1">
    <property type="nucleotide sequence ID" value="NZ_JACORU010000003.1"/>
</dbReference>
<accession>A0A923S211</accession>
<protein>
    <submittedName>
        <fullName evidence="2">DUF2917 domain-containing protein</fullName>
    </submittedName>
</protein>
<dbReference type="AlphaFoldDB" id="A0A923S211"/>
<comment type="caution">
    <text evidence="2">The sequence shown here is derived from an EMBL/GenBank/DDBJ whole genome shotgun (WGS) entry which is preliminary data.</text>
</comment>
<dbReference type="EMBL" id="JACORU010000003">
    <property type="protein sequence ID" value="MBC5764870.1"/>
    <property type="molecule type" value="Genomic_DNA"/>
</dbReference>
<dbReference type="Proteomes" id="UP000596827">
    <property type="component" value="Unassembled WGS sequence"/>
</dbReference>
<dbReference type="Pfam" id="PF11142">
    <property type="entry name" value="DUF2917"/>
    <property type="match status" value="1"/>
</dbReference>
<keyword evidence="1" id="KW-0472">Membrane</keyword>
<keyword evidence="3" id="KW-1185">Reference proteome</keyword>
<sequence>MTAQATTLHQSAAPALPGTWKLGAGRAITLQPLQDGILRVAHGTLWATFDGPHEGTPRAMGDHFVEVGDTVRIAAGERVVVEPWGRNHSAYFTWDPIVAPARLPRIRFADVMKPLADLRIAVALGVHAAASVVVVLVRAVVATVLPPQRAPMPRHLSAHCKA</sequence>
<evidence type="ECO:0000313" key="3">
    <source>
        <dbReference type="Proteomes" id="UP000596827"/>
    </source>
</evidence>
<dbReference type="InterPro" id="IPR021317">
    <property type="entry name" value="DUF2917"/>
</dbReference>
<organism evidence="2 3">
    <name type="scientific">Ramlibacter albus</name>
    <dbReference type="NCBI Taxonomy" id="2079448"/>
    <lineage>
        <taxon>Bacteria</taxon>
        <taxon>Pseudomonadati</taxon>
        <taxon>Pseudomonadota</taxon>
        <taxon>Betaproteobacteria</taxon>
        <taxon>Burkholderiales</taxon>
        <taxon>Comamonadaceae</taxon>
        <taxon>Ramlibacter</taxon>
    </lineage>
</organism>
<feature type="transmembrane region" description="Helical" evidence="1">
    <location>
        <begin position="120"/>
        <end position="145"/>
    </location>
</feature>
<evidence type="ECO:0000313" key="2">
    <source>
        <dbReference type="EMBL" id="MBC5764870.1"/>
    </source>
</evidence>
<gene>
    <name evidence="2" type="ORF">H8R02_10440</name>
</gene>